<feature type="transmembrane region" description="Helical" evidence="1">
    <location>
        <begin position="33"/>
        <end position="51"/>
    </location>
</feature>
<dbReference type="Pfam" id="PF06127">
    <property type="entry name" value="Mpo1-like"/>
    <property type="match status" value="1"/>
</dbReference>
<sequence>MTPIDDSAPVPARDMRHWLDSYSADHQHPTNRLLHWICVPLILWCAIALMWTIPVPSWIGRQGFWAVAALVLAFTWYWKQSRRLGTALLMALTAFALLTELAYRELGPSSLRLLALVVFVAAWIGQFVGHLIEGRRPSFLTDLAYLLVGPAWLMDKLLRRFGV</sequence>
<feature type="transmembrane region" description="Helical" evidence="1">
    <location>
        <begin position="84"/>
        <end position="101"/>
    </location>
</feature>
<organism evidence="2 3">
    <name type="scientific">Dyella halodurans</name>
    <dbReference type="NCBI Taxonomy" id="1920171"/>
    <lineage>
        <taxon>Bacteria</taxon>
        <taxon>Pseudomonadati</taxon>
        <taxon>Pseudomonadota</taxon>
        <taxon>Gammaproteobacteria</taxon>
        <taxon>Lysobacterales</taxon>
        <taxon>Rhodanobacteraceae</taxon>
        <taxon>Dyella</taxon>
    </lineage>
</organism>
<keyword evidence="1" id="KW-0812">Transmembrane</keyword>
<comment type="caution">
    <text evidence="2">The sequence shown here is derived from an EMBL/GenBank/DDBJ whole genome shotgun (WGS) entry which is preliminary data.</text>
</comment>
<evidence type="ECO:0000256" key="1">
    <source>
        <dbReference type="SAM" id="Phobius"/>
    </source>
</evidence>
<accession>A0ABV9C875</accession>
<evidence type="ECO:0000313" key="2">
    <source>
        <dbReference type="EMBL" id="MFC4528855.1"/>
    </source>
</evidence>
<feature type="transmembrane region" description="Helical" evidence="1">
    <location>
        <begin position="113"/>
        <end position="132"/>
    </location>
</feature>
<evidence type="ECO:0000313" key="3">
    <source>
        <dbReference type="Proteomes" id="UP001595961"/>
    </source>
</evidence>
<dbReference type="Proteomes" id="UP001595961">
    <property type="component" value="Unassembled WGS sequence"/>
</dbReference>
<name>A0ABV9C875_9GAMM</name>
<gene>
    <name evidence="2" type="ORF">ACFO5W_19590</name>
</gene>
<keyword evidence="1" id="KW-0472">Membrane</keyword>
<dbReference type="EMBL" id="JBHSGA010000021">
    <property type="protein sequence ID" value="MFC4528855.1"/>
    <property type="molecule type" value="Genomic_DNA"/>
</dbReference>
<feature type="transmembrane region" description="Helical" evidence="1">
    <location>
        <begin position="58"/>
        <end position="78"/>
    </location>
</feature>
<dbReference type="RefSeq" id="WP_266152240.1">
    <property type="nucleotide sequence ID" value="NZ_CP064028.1"/>
</dbReference>
<proteinExistence type="predicted"/>
<protein>
    <submittedName>
        <fullName evidence="2">DUF962 domain-containing protein</fullName>
    </submittedName>
</protein>
<reference evidence="3" key="1">
    <citation type="journal article" date="2019" name="Int. J. Syst. Evol. Microbiol.">
        <title>The Global Catalogue of Microorganisms (GCM) 10K type strain sequencing project: providing services to taxonomists for standard genome sequencing and annotation.</title>
        <authorList>
            <consortium name="The Broad Institute Genomics Platform"/>
            <consortium name="The Broad Institute Genome Sequencing Center for Infectious Disease"/>
            <person name="Wu L."/>
            <person name="Ma J."/>
        </authorList>
    </citation>
    <scope>NUCLEOTIDE SEQUENCE [LARGE SCALE GENOMIC DNA]</scope>
    <source>
        <strain evidence="3">CCM 4481</strain>
    </source>
</reference>
<keyword evidence="1" id="KW-1133">Transmembrane helix</keyword>
<dbReference type="PANTHER" id="PTHR28026:SF9">
    <property type="entry name" value="2-HYDROXY-PALMITIC ACID DIOXYGENASE MPO1"/>
    <property type="match status" value="1"/>
</dbReference>
<dbReference type="InterPro" id="IPR009305">
    <property type="entry name" value="Mpo1-like"/>
</dbReference>
<dbReference type="PANTHER" id="PTHR28026">
    <property type="entry name" value="DUF962 DOMAIN PROTEIN (AFU_ORTHOLOGUE AFUA_8G05310)"/>
    <property type="match status" value="1"/>
</dbReference>
<keyword evidence="3" id="KW-1185">Reference proteome</keyword>